<gene>
    <name evidence="3" type="ORF">SAMN06296010_0839</name>
</gene>
<feature type="transmembrane region" description="Helical" evidence="1">
    <location>
        <begin position="207"/>
        <end position="234"/>
    </location>
</feature>
<keyword evidence="1" id="KW-0472">Membrane</keyword>
<reference evidence="4" key="1">
    <citation type="submission" date="2017-04" db="EMBL/GenBank/DDBJ databases">
        <authorList>
            <person name="Varghese N."/>
            <person name="Submissions S."/>
        </authorList>
    </citation>
    <scope>NUCLEOTIDE SEQUENCE [LARGE SCALE GENOMIC DNA]</scope>
    <source>
        <strain evidence="4">VKM Ac-2510</strain>
    </source>
</reference>
<evidence type="ECO:0000256" key="1">
    <source>
        <dbReference type="SAM" id="Phobius"/>
    </source>
</evidence>
<feature type="transmembrane region" description="Helical" evidence="1">
    <location>
        <begin position="240"/>
        <end position="266"/>
    </location>
</feature>
<evidence type="ECO:0000313" key="4">
    <source>
        <dbReference type="Proteomes" id="UP000193244"/>
    </source>
</evidence>
<keyword evidence="1" id="KW-1133">Transmembrane helix</keyword>
<dbReference type="AlphaFoldDB" id="A0A1X7ITA6"/>
<dbReference type="EMBL" id="FXAY01000001">
    <property type="protein sequence ID" value="SMG18060.1"/>
    <property type="molecule type" value="Genomic_DNA"/>
</dbReference>
<keyword evidence="1" id="KW-0812">Transmembrane</keyword>
<evidence type="ECO:0000313" key="3">
    <source>
        <dbReference type="EMBL" id="SMG18060.1"/>
    </source>
</evidence>
<dbReference type="InterPro" id="IPR018929">
    <property type="entry name" value="DUF2510"/>
</dbReference>
<dbReference type="RefSeq" id="WP_085483792.1">
    <property type="nucleotide sequence ID" value="NZ_FXAY01000001.1"/>
</dbReference>
<dbReference type="OrthoDB" id="5066941at2"/>
<dbReference type="Pfam" id="PF10708">
    <property type="entry name" value="DUF2510"/>
    <property type="match status" value="1"/>
</dbReference>
<protein>
    <recommendedName>
        <fullName evidence="2">DUF2510 domain-containing protein</fullName>
    </recommendedName>
</protein>
<dbReference type="Proteomes" id="UP000193244">
    <property type="component" value="Unassembled WGS sequence"/>
</dbReference>
<feature type="transmembrane region" description="Helical" evidence="1">
    <location>
        <begin position="114"/>
        <end position="134"/>
    </location>
</feature>
<keyword evidence="4" id="KW-1185">Reference proteome</keyword>
<feature type="domain" description="DUF2510" evidence="2">
    <location>
        <begin position="5"/>
        <end position="35"/>
    </location>
</feature>
<accession>A0A1X7ITA6</accession>
<sequence>MTMAPGWYDAGTPGRVRWWDGVQWTAHEADANPQNSAAVDQPSSLTAPAPGWYETVAGFPRWWDGSHWTGLRIKRGVPGADWNTTEQPVMAWVLGCFFLMLALAQFGLGLLAGGIFATGTITFCLAVLWFVMAIQTTAVRRIPVPRSAAVAIDAVRPLPGEQEGADAGWYTVAPNVTRWWTGARWSQYIGTRYGPRPTFTGARMLRILAWMGWIFVGLGGVALVVGAVVLVGGIGANDFGLMAIIGGVILFGGVPFGALGAAVLLLSRLQRRTLLLPEHAPQRTVGAPRQ</sequence>
<dbReference type="STRING" id="150121.SAMN06296010_0839"/>
<organism evidence="3 4">
    <name type="scientific">Agreia pratensis</name>
    <dbReference type="NCBI Taxonomy" id="150121"/>
    <lineage>
        <taxon>Bacteria</taxon>
        <taxon>Bacillati</taxon>
        <taxon>Actinomycetota</taxon>
        <taxon>Actinomycetes</taxon>
        <taxon>Micrococcales</taxon>
        <taxon>Microbacteriaceae</taxon>
        <taxon>Agreia</taxon>
    </lineage>
</organism>
<evidence type="ECO:0000259" key="2">
    <source>
        <dbReference type="Pfam" id="PF10708"/>
    </source>
</evidence>
<proteinExistence type="predicted"/>
<name>A0A1X7ITA6_9MICO</name>
<feature type="transmembrane region" description="Helical" evidence="1">
    <location>
        <begin position="89"/>
        <end position="108"/>
    </location>
</feature>